<name>A0A1X7UYG9_AMPQE</name>
<dbReference type="InParanoid" id="A0A1X7UYG9"/>
<feature type="region of interest" description="Disordered" evidence="1">
    <location>
        <begin position="1"/>
        <end position="91"/>
    </location>
</feature>
<dbReference type="EnsemblMetazoa" id="Aqu2.1.32412_001">
    <property type="protein sequence ID" value="Aqu2.1.32412_001"/>
    <property type="gene ID" value="Aqu2.1.32412"/>
</dbReference>
<reference evidence="2" key="1">
    <citation type="submission" date="2017-05" db="UniProtKB">
        <authorList>
            <consortium name="EnsemblMetazoa"/>
        </authorList>
    </citation>
    <scope>IDENTIFICATION</scope>
</reference>
<proteinExistence type="predicted"/>
<feature type="compositionally biased region" description="Low complexity" evidence="1">
    <location>
        <begin position="65"/>
        <end position="83"/>
    </location>
</feature>
<evidence type="ECO:0008006" key="3">
    <source>
        <dbReference type="Google" id="ProtNLM"/>
    </source>
</evidence>
<evidence type="ECO:0000313" key="2">
    <source>
        <dbReference type="EnsemblMetazoa" id="Aqu2.1.32412_001"/>
    </source>
</evidence>
<evidence type="ECO:0000256" key="1">
    <source>
        <dbReference type="SAM" id="MobiDB-lite"/>
    </source>
</evidence>
<dbReference type="AlphaFoldDB" id="A0A1X7UYG9"/>
<protein>
    <recommendedName>
        <fullName evidence="3">U1-type domain-containing protein</fullName>
    </recommendedName>
</protein>
<sequence length="157" mass="17827">MASTSDSCEIISERSDNSELDEENDSPEDHLQSAVFILDKLKSPTPSDLHRKRKMKSYPPHGLKKSSTTSSSSASEPKSVSPSQRVKEYPAEPFKVSNKRLFCYGCREELNLKSTTIANHVRSKKHEDGKKRLLTKESRERDIADAIKEYNKTPSLW</sequence>
<organism evidence="2">
    <name type="scientific">Amphimedon queenslandica</name>
    <name type="common">Sponge</name>
    <dbReference type="NCBI Taxonomy" id="400682"/>
    <lineage>
        <taxon>Eukaryota</taxon>
        <taxon>Metazoa</taxon>
        <taxon>Porifera</taxon>
        <taxon>Demospongiae</taxon>
        <taxon>Heteroscleromorpha</taxon>
        <taxon>Haplosclerida</taxon>
        <taxon>Niphatidae</taxon>
        <taxon>Amphimedon</taxon>
    </lineage>
</organism>
<accession>A0A1X7UYG9</accession>